<keyword evidence="2" id="KW-1185">Reference proteome</keyword>
<dbReference type="EMBL" id="PYAX01000004">
    <property type="protein sequence ID" value="PSL55941.1"/>
    <property type="molecule type" value="Genomic_DNA"/>
</dbReference>
<dbReference type="Proteomes" id="UP000241118">
    <property type="component" value="Unassembled WGS sequence"/>
</dbReference>
<name>A0A2P8IBV1_SACCR</name>
<accession>A0A2P8IBV1</accession>
<dbReference type="AlphaFoldDB" id="A0A2P8IBV1"/>
<comment type="caution">
    <text evidence="1">The sequence shown here is derived from an EMBL/GenBank/DDBJ whole genome shotgun (WGS) entry which is preliminary data.</text>
</comment>
<gene>
    <name evidence="1" type="ORF">B0I31_104232</name>
</gene>
<protein>
    <submittedName>
        <fullName evidence="1">Uncharacterized protein</fullName>
    </submittedName>
</protein>
<proteinExistence type="predicted"/>
<sequence length="95" mass="10053">MLLHPVSIAGVDNTPLVRAIVDALAFVDDAGDDEIEPDTAVKCTEVIGAALDGLTGADRAEFALVLERIATSADDPAYAEYVRSVPFLLWGPPEE</sequence>
<organism evidence="1 2">
    <name type="scientific">Saccharothrix carnea</name>
    <dbReference type="NCBI Taxonomy" id="1280637"/>
    <lineage>
        <taxon>Bacteria</taxon>
        <taxon>Bacillati</taxon>
        <taxon>Actinomycetota</taxon>
        <taxon>Actinomycetes</taxon>
        <taxon>Pseudonocardiales</taxon>
        <taxon>Pseudonocardiaceae</taxon>
        <taxon>Saccharothrix</taxon>
    </lineage>
</organism>
<evidence type="ECO:0000313" key="1">
    <source>
        <dbReference type="EMBL" id="PSL55941.1"/>
    </source>
</evidence>
<evidence type="ECO:0000313" key="2">
    <source>
        <dbReference type="Proteomes" id="UP000241118"/>
    </source>
</evidence>
<reference evidence="1 2" key="1">
    <citation type="submission" date="2018-03" db="EMBL/GenBank/DDBJ databases">
        <title>Genomic Encyclopedia of Type Strains, Phase III (KMG-III): the genomes of soil and plant-associated and newly described type strains.</title>
        <authorList>
            <person name="Whitman W."/>
        </authorList>
    </citation>
    <scope>NUCLEOTIDE SEQUENCE [LARGE SCALE GENOMIC DNA]</scope>
    <source>
        <strain evidence="1 2">CGMCC 4.7097</strain>
    </source>
</reference>